<evidence type="ECO:0000256" key="6">
    <source>
        <dbReference type="ARBA" id="ARBA00022692"/>
    </source>
</evidence>
<feature type="transmembrane region" description="Helical" evidence="11">
    <location>
        <begin position="295"/>
        <end position="312"/>
    </location>
</feature>
<feature type="transmembrane region" description="Helical" evidence="11">
    <location>
        <begin position="271"/>
        <end position="289"/>
    </location>
</feature>
<dbReference type="Proteomes" id="UP000597138">
    <property type="component" value="Unassembled WGS sequence"/>
</dbReference>
<keyword evidence="4" id="KW-1003">Cell membrane</keyword>
<dbReference type="EMBL" id="BMEG01000004">
    <property type="protein sequence ID" value="GGD73680.1"/>
    <property type="molecule type" value="Genomic_DNA"/>
</dbReference>
<evidence type="ECO:0000313" key="14">
    <source>
        <dbReference type="Proteomes" id="UP000027439"/>
    </source>
</evidence>
<dbReference type="eggNOG" id="COG1172">
    <property type="taxonomic scope" value="Bacteria"/>
</dbReference>
<keyword evidence="6 11" id="KW-0812">Transmembrane</keyword>
<keyword evidence="8 11" id="KW-0472">Membrane</keyword>
<evidence type="ECO:0000313" key="15">
    <source>
        <dbReference type="Proteomes" id="UP000597138"/>
    </source>
</evidence>
<evidence type="ECO:0000256" key="7">
    <source>
        <dbReference type="ARBA" id="ARBA00022989"/>
    </source>
</evidence>
<comment type="subunit">
    <text evidence="2">The complex is composed of two ATP-binding proteins (LsrA), two transmembrane proteins (LsrC and LsrD) and a solute-binding protein (LsrB).</text>
</comment>
<dbReference type="CDD" id="cd06579">
    <property type="entry name" value="TM_PBP1_transp_AraH_like"/>
    <property type="match status" value="1"/>
</dbReference>
<reference evidence="13 14" key="2">
    <citation type="submission" date="2014-03" db="EMBL/GenBank/DDBJ databases">
        <title>Draft Genome Sequences of Four Burkholderia Strains.</title>
        <authorList>
            <person name="Liu X.Y."/>
            <person name="Li C.X."/>
            <person name="Xu J.H."/>
        </authorList>
    </citation>
    <scope>NUCLEOTIDE SEQUENCE [LARGE SCALE GENOMIC DNA]</scope>
    <source>
        <strain evidence="13 14">R27</strain>
    </source>
</reference>
<comment type="caution">
    <text evidence="13">The sequence shown here is derived from an EMBL/GenBank/DDBJ whole genome shotgun (WGS) entry which is preliminary data.</text>
</comment>
<evidence type="ECO:0000256" key="9">
    <source>
        <dbReference type="ARBA" id="ARBA00025439"/>
    </source>
</evidence>
<evidence type="ECO:0000256" key="8">
    <source>
        <dbReference type="ARBA" id="ARBA00023136"/>
    </source>
</evidence>
<dbReference type="AlphaFoldDB" id="A0A069P5T9"/>
<evidence type="ECO:0000256" key="11">
    <source>
        <dbReference type="SAM" id="Phobius"/>
    </source>
</evidence>
<gene>
    <name evidence="13" type="ORF">BG57_31405</name>
    <name evidence="12" type="ORF">GCM10010985_30140</name>
</gene>
<comment type="subcellular location">
    <subcellularLocation>
        <location evidence="1">Cell membrane</location>
        <topology evidence="1">Multi-pass membrane protein</topology>
    </subcellularLocation>
</comment>
<reference evidence="15" key="3">
    <citation type="journal article" date="2019" name="Int. J. Syst. Evol. Microbiol.">
        <title>The Global Catalogue of Microorganisms (GCM) 10K type strain sequencing project: providing services to taxonomists for standard genome sequencing and annotation.</title>
        <authorList>
            <consortium name="The Broad Institute Genomics Platform"/>
            <consortium name="The Broad Institute Genome Sequencing Center for Infectious Disease"/>
            <person name="Wu L."/>
            <person name="Ma J."/>
        </authorList>
    </citation>
    <scope>NUCLEOTIDE SEQUENCE [LARGE SCALE GENOMIC DNA]</scope>
    <source>
        <strain evidence="15">CGMCC 1.11013</strain>
    </source>
</reference>
<feature type="transmembrane region" description="Helical" evidence="11">
    <location>
        <begin position="163"/>
        <end position="183"/>
    </location>
</feature>
<name>A0A069P5T9_9BURK</name>
<sequence>MSPFLAVRTTLSKPWLWSYAGALMVWLITIGGVRGQGAGGIVAAALAFSVFLVLVGLGQMLVITSGPGNIDLSVPSTITLAGVVSMQLMGGESQMIVAGALAAVAVGIVVGTFNYGLIRLLRIPPIIATMSSSFLIQSMAISYNEGARAAPPSTLVAFANGRVMGVPYTAIGVVALAVALGYVTTRTVYGRSLSAIGQNAGAARLAGVRVERTRYFTYAVCAVLAALTGYLLAAFSGGATLDMGDDYMLSSIAVTVIGGTAVAGGRASVPGIWGAALFLFLMVAMLNALGVGAGLRLVITGVLIIGIIIFASKPKN</sequence>
<dbReference type="STRING" id="1071679.BG57_31405"/>
<evidence type="ECO:0000256" key="4">
    <source>
        <dbReference type="ARBA" id="ARBA00022475"/>
    </source>
</evidence>
<dbReference type="PANTHER" id="PTHR32196:SF71">
    <property type="entry name" value="AUTOINDUCER 2 IMPORT SYSTEM PERMEASE PROTEIN LSRD"/>
    <property type="match status" value="1"/>
</dbReference>
<keyword evidence="7 11" id="KW-1133">Transmembrane helix</keyword>
<feature type="transmembrane region" description="Helical" evidence="11">
    <location>
        <begin position="215"/>
        <end position="235"/>
    </location>
</feature>
<evidence type="ECO:0000313" key="12">
    <source>
        <dbReference type="EMBL" id="GGD73680.1"/>
    </source>
</evidence>
<dbReference type="PANTHER" id="PTHR32196">
    <property type="entry name" value="ABC TRANSPORTER PERMEASE PROTEIN YPHD-RELATED-RELATED"/>
    <property type="match status" value="1"/>
</dbReference>
<dbReference type="InterPro" id="IPR001851">
    <property type="entry name" value="ABC_transp_permease"/>
</dbReference>
<dbReference type="GO" id="GO:0022857">
    <property type="term" value="F:transmembrane transporter activity"/>
    <property type="evidence" value="ECO:0007669"/>
    <property type="project" value="InterPro"/>
</dbReference>
<proteinExistence type="predicted"/>
<feature type="transmembrane region" description="Helical" evidence="11">
    <location>
        <begin position="125"/>
        <end position="143"/>
    </location>
</feature>
<evidence type="ECO:0000256" key="3">
    <source>
        <dbReference type="ARBA" id="ARBA00022448"/>
    </source>
</evidence>
<dbReference type="Proteomes" id="UP000027439">
    <property type="component" value="Unassembled WGS sequence"/>
</dbReference>
<reference evidence="12" key="1">
    <citation type="journal article" date="2014" name="Int. J. Syst. Evol. Microbiol.">
        <title>Complete genome of a new Firmicutes species belonging to the dominant human colonic microbiota ('Ruminococcus bicirculans') reveals two chromosomes and a selective capacity to utilize plant glucans.</title>
        <authorList>
            <consortium name="NISC Comparative Sequencing Program"/>
            <person name="Wegmann U."/>
            <person name="Louis P."/>
            <person name="Goesmann A."/>
            <person name="Henrissat B."/>
            <person name="Duncan S.H."/>
            <person name="Flint H.J."/>
        </authorList>
    </citation>
    <scope>NUCLEOTIDE SEQUENCE</scope>
    <source>
        <strain evidence="12">CGMCC 1.11013</strain>
    </source>
</reference>
<feature type="transmembrane region" description="Helical" evidence="11">
    <location>
        <begin position="40"/>
        <end position="63"/>
    </location>
</feature>
<keyword evidence="5" id="KW-0997">Cell inner membrane</keyword>
<dbReference type="GO" id="GO:0005886">
    <property type="term" value="C:plasma membrane"/>
    <property type="evidence" value="ECO:0007669"/>
    <property type="project" value="UniProtKB-SubCell"/>
</dbReference>
<keyword evidence="3" id="KW-0813">Transport</keyword>
<feature type="transmembrane region" description="Helical" evidence="11">
    <location>
        <begin position="247"/>
        <end position="264"/>
    </location>
</feature>
<comment type="function">
    <text evidence="9">Part of the ABC transporter complex LsrABCD involved in autoinducer 2 (AI-2) import. Probably responsible for the translocation of the substrate across the membrane.</text>
</comment>
<evidence type="ECO:0000313" key="13">
    <source>
        <dbReference type="EMBL" id="KDR35259.1"/>
    </source>
</evidence>
<feature type="transmembrane region" description="Helical" evidence="11">
    <location>
        <begin position="95"/>
        <end position="118"/>
    </location>
</feature>
<evidence type="ECO:0000256" key="2">
    <source>
        <dbReference type="ARBA" id="ARBA00011262"/>
    </source>
</evidence>
<dbReference type="Pfam" id="PF02653">
    <property type="entry name" value="BPD_transp_2"/>
    <property type="match status" value="1"/>
</dbReference>
<keyword evidence="15" id="KW-1185">Reference proteome</keyword>
<protein>
    <recommendedName>
        <fullName evidence="10">Autoinducer 2 import system permease protein LsrD</fullName>
    </recommendedName>
</protein>
<feature type="transmembrane region" description="Helical" evidence="11">
    <location>
        <begin position="15"/>
        <end position="33"/>
    </location>
</feature>
<evidence type="ECO:0000256" key="10">
    <source>
        <dbReference type="ARBA" id="ARBA00039381"/>
    </source>
</evidence>
<evidence type="ECO:0000256" key="5">
    <source>
        <dbReference type="ARBA" id="ARBA00022519"/>
    </source>
</evidence>
<dbReference type="RefSeq" id="WP_035963214.1">
    <property type="nucleotide sequence ID" value="NZ_BMEG01000004.1"/>
</dbReference>
<evidence type="ECO:0000256" key="1">
    <source>
        <dbReference type="ARBA" id="ARBA00004651"/>
    </source>
</evidence>
<accession>A0A069P5T9</accession>
<reference evidence="12" key="4">
    <citation type="submission" date="2024-05" db="EMBL/GenBank/DDBJ databases">
        <authorList>
            <person name="Sun Q."/>
            <person name="Zhou Y."/>
        </authorList>
    </citation>
    <scope>NUCLEOTIDE SEQUENCE</scope>
    <source>
        <strain evidence="12">CGMCC 1.11013</strain>
    </source>
</reference>
<dbReference type="EMBL" id="JFHE01000008">
    <property type="protein sequence ID" value="KDR35259.1"/>
    <property type="molecule type" value="Genomic_DNA"/>
</dbReference>
<organism evidence="13 14">
    <name type="scientific">Caballeronia grimmiae</name>
    <dbReference type="NCBI Taxonomy" id="1071679"/>
    <lineage>
        <taxon>Bacteria</taxon>
        <taxon>Pseudomonadati</taxon>
        <taxon>Pseudomonadota</taxon>
        <taxon>Betaproteobacteria</taxon>
        <taxon>Burkholderiales</taxon>
        <taxon>Burkholderiaceae</taxon>
        <taxon>Caballeronia</taxon>
    </lineage>
</organism>